<accession>A0ABU9DMI8</accession>
<proteinExistence type="predicted"/>
<gene>
    <name evidence="1" type="ORF">WMW72_19380</name>
</gene>
<sequence>MDDIKNHEGFGQENNGITNKARFMSALAATLFEQLPQLPDL</sequence>
<dbReference type="Proteomes" id="UP001469365">
    <property type="component" value="Unassembled WGS sequence"/>
</dbReference>
<comment type="caution">
    <text evidence="1">The sequence shown here is derived from an EMBL/GenBank/DDBJ whole genome shotgun (WGS) entry which is preliminary data.</text>
</comment>
<evidence type="ECO:0000313" key="2">
    <source>
        <dbReference type="Proteomes" id="UP001469365"/>
    </source>
</evidence>
<organism evidence="1 2">
    <name type="scientific">Paenibacillus filicis</name>
    <dbReference type="NCBI Taxonomy" id="669464"/>
    <lineage>
        <taxon>Bacteria</taxon>
        <taxon>Bacillati</taxon>
        <taxon>Bacillota</taxon>
        <taxon>Bacilli</taxon>
        <taxon>Bacillales</taxon>
        <taxon>Paenibacillaceae</taxon>
        <taxon>Paenibacillus</taxon>
    </lineage>
</organism>
<name>A0ABU9DMI8_9BACL</name>
<keyword evidence="2" id="KW-1185">Reference proteome</keyword>
<dbReference type="EMBL" id="JBBPCC010000013">
    <property type="protein sequence ID" value="MEK8130070.1"/>
    <property type="molecule type" value="Genomic_DNA"/>
</dbReference>
<dbReference type="RefSeq" id="WP_341417201.1">
    <property type="nucleotide sequence ID" value="NZ_JBBPCC010000013.1"/>
</dbReference>
<protein>
    <submittedName>
        <fullName evidence="1">Uncharacterized protein</fullName>
    </submittedName>
</protein>
<evidence type="ECO:0000313" key="1">
    <source>
        <dbReference type="EMBL" id="MEK8130070.1"/>
    </source>
</evidence>
<reference evidence="1 2" key="1">
    <citation type="submission" date="2024-04" db="EMBL/GenBank/DDBJ databases">
        <title>draft genome sequnece of Paenibacillus filicis.</title>
        <authorList>
            <person name="Kim D.-U."/>
        </authorList>
    </citation>
    <scope>NUCLEOTIDE SEQUENCE [LARGE SCALE GENOMIC DNA]</scope>
    <source>
        <strain evidence="1 2">KACC14197</strain>
    </source>
</reference>